<evidence type="ECO:0000259" key="3">
    <source>
        <dbReference type="PROSITE" id="PS50125"/>
    </source>
</evidence>
<dbReference type="Proteomes" id="UP000178085">
    <property type="component" value="Unassembled WGS sequence"/>
</dbReference>
<keyword evidence="2" id="KW-0067">ATP-binding</keyword>
<evidence type="ECO:0000256" key="1">
    <source>
        <dbReference type="ARBA" id="ARBA00022741"/>
    </source>
</evidence>
<reference evidence="4 5" key="1">
    <citation type="journal article" date="2016" name="Nat. Commun.">
        <title>Thousands of microbial genomes shed light on interconnected biogeochemical processes in an aquifer system.</title>
        <authorList>
            <person name="Anantharaman K."/>
            <person name="Brown C.T."/>
            <person name="Hug L.A."/>
            <person name="Sharon I."/>
            <person name="Castelle C.J."/>
            <person name="Probst A.J."/>
            <person name="Thomas B.C."/>
            <person name="Singh A."/>
            <person name="Wilkins M.J."/>
            <person name="Karaoz U."/>
            <person name="Brodie E.L."/>
            <person name="Williams K.H."/>
            <person name="Hubbard S.S."/>
            <person name="Banfield J.F."/>
        </authorList>
    </citation>
    <scope>NUCLEOTIDE SEQUENCE [LARGE SCALE GENOMIC DNA]</scope>
</reference>
<accession>A0A1F4NQP6</accession>
<evidence type="ECO:0000313" key="5">
    <source>
        <dbReference type="Proteomes" id="UP000178085"/>
    </source>
</evidence>
<dbReference type="InterPro" id="IPR001054">
    <property type="entry name" value="A/G_cyclase"/>
</dbReference>
<dbReference type="GO" id="GO:0005524">
    <property type="term" value="F:ATP binding"/>
    <property type="evidence" value="ECO:0007669"/>
    <property type="project" value="UniProtKB-KW"/>
</dbReference>
<dbReference type="InterPro" id="IPR019734">
    <property type="entry name" value="TPR_rpt"/>
</dbReference>
<dbReference type="InterPro" id="IPR011990">
    <property type="entry name" value="TPR-like_helical_dom_sf"/>
</dbReference>
<dbReference type="PANTHER" id="PTHR16305">
    <property type="entry name" value="TESTICULAR SOLUBLE ADENYLYL CYCLASE"/>
    <property type="match status" value="1"/>
</dbReference>
<dbReference type="Gene3D" id="3.30.70.1230">
    <property type="entry name" value="Nucleotide cyclase"/>
    <property type="match status" value="2"/>
</dbReference>
<name>A0A1F4NQP6_UNCK3</name>
<dbReference type="Pfam" id="PF13191">
    <property type="entry name" value="AAA_16"/>
    <property type="match status" value="1"/>
</dbReference>
<dbReference type="CDD" id="cd07302">
    <property type="entry name" value="CHD"/>
    <property type="match status" value="1"/>
</dbReference>
<dbReference type="Pfam" id="PF00211">
    <property type="entry name" value="Guanylate_cyc"/>
    <property type="match status" value="1"/>
</dbReference>
<dbReference type="PANTHER" id="PTHR16305:SF28">
    <property type="entry name" value="GUANYLATE CYCLASE DOMAIN-CONTAINING PROTEIN"/>
    <property type="match status" value="1"/>
</dbReference>
<keyword evidence="1" id="KW-0547">Nucleotide-binding</keyword>
<dbReference type="PROSITE" id="PS50125">
    <property type="entry name" value="GUANYLATE_CYCLASE_2"/>
    <property type="match status" value="1"/>
</dbReference>
<dbReference type="SUPFAM" id="SSF55073">
    <property type="entry name" value="Nucleotide cyclase"/>
    <property type="match status" value="2"/>
</dbReference>
<dbReference type="GO" id="GO:0005737">
    <property type="term" value="C:cytoplasm"/>
    <property type="evidence" value="ECO:0007669"/>
    <property type="project" value="TreeGrafter"/>
</dbReference>
<dbReference type="InterPro" id="IPR029787">
    <property type="entry name" value="Nucleotide_cyclase"/>
</dbReference>
<dbReference type="GO" id="GO:0004016">
    <property type="term" value="F:adenylate cyclase activity"/>
    <property type="evidence" value="ECO:0007669"/>
    <property type="project" value="TreeGrafter"/>
</dbReference>
<evidence type="ECO:0000313" key="4">
    <source>
        <dbReference type="EMBL" id="OGB73779.1"/>
    </source>
</evidence>
<dbReference type="SUPFAM" id="SSF48452">
    <property type="entry name" value="TPR-like"/>
    <property type="match status" value="1"/>
</dbReference>
<protein>
    <recommendedName>
        <fullName evidence="3">Guanylate cyclase domain-containing protein</fullName>
    </recommendedName>
</protein>
<dbReference type="EMBL" id="METD01000001">
    <property type="protein sequence ID" value="OGB73779.1"/>
    <property type="molecule type" value="Genomic_DNA"/>
</dbReference>
<dbReference type="InterPro" id="IPR027417">
    <property type="entry name" value="P-loop_NTPase"/>
</dbReference>
<dbReference type="InterPro" id="IPR041664">
    <property type="entry name" value="AAA_16"/>
</dbReference>
<sequence length="1414" mass="159404">MTTETGGQPVELAGQTTVEAVAERIRELEVGPVVEIATGEIRDSQKLAFESLENQDGKVVRNPEYLKFLGKLDQEYVDERLDKEGMVRVRNVAVMSIDIAGFSNLAQEFLQASWGDQRGTYAAKKVVDQIAPVREEILSSVHLFGGEVDQFLGDGMNVMFRGGTPEENVARSVQAAELLRSNIKEHYQFDIRIGIDIGDVELVGYGSETEKRADMIGSAVQGAEKVQSQADVKGGYNVTLSEKAYALMEDSQFTVLENGVYALGEIGKNDSVNVADWVTGLNEESTDLALVENTIRVREKFLSKSRRKELRSEFLYGTEPRQDASPVSTVFVRLNVAKMDYQELNPIMTEVFDIAGRLRGKVDKVHNNTVMINFIAHLNDVNSVEASKLVADYLTDQRVGFDMAASRSEALVLAVDGVRTVYGDGVIRARRLLDVNNPGNRLVVDKSVMDRMLTRKVSADSIPPVRVKGFSEPVERFVITKIERSYELPKGKHLAGREIEIKVLEDDFELARKEGQSRILIGEPGIGKSALTAEFLARKQKGGLMVMVGRAEASTQKQAFSVWRNLLEGSLSLKDMLVKDKEVAIKEFYLSNCPVLSESLALLNPILGTNFEEGEKVKYLDAVERDQSRAEFVMETIKSLTSVGVPAAVLLEDLHFFDPSSEALAREVMKRVKDSDIYIVLTTWPKDDEHKLTLPRKEFMRELADVKTLELGGLPVFGGDYDTAKDTVEFEQWWQANKEVWWQAVDAFLDLDRKDFEKKEMGYRRIFTKLAEKTQGNFLYLGNAIFYLAIYQGERRYFEEDQNTKLYSLCERIQDEQFANIPSTESIIQYRLGMLDIEIKNLAQDASVVGLVFTSEVVSLISGVPIDRVRSSFAYAEQKGFTKELGGGQWMFVHGAIQNAVYNSIADLRRRQLKHRELAQYFEKTSPDDLPLLVRHYRNSDDYLKAMKYLDQYAERLKEQVLWGPALDQIHYASKIFDKVHERGWKIVDIGSTTYKGESIQLDLEQIEKLVHEEIDRAMAALMLQRKIGDRNKTLPIIERAQDLFNDFHGRGNVESLPIHDRLAWIRLLANEGAERATAEDKNNALTIFKEAFSLARDLDCDSFNKTELKGMSREALFDLYLAYGDALHEMSDFEASIASTKKAKSIAISLQNQIITSNQIIICYKGMGEMQLAKQGYQETISLAEKNNLKGELPTLYSNFAEFYASAGKAELAETYYDKAYEAARIIGQTATMAKARGSMAFIKRNKGEYADALHLFINARDDFARRGQVARAINATAEAAFCAVQISLFEQAEMLLKEVAASNTKFKGRGLTLHALSDLIKNGTKNRELIKIKFEQGAEQLLQDKNKSDFAFDCLYFGEALLERGFNEGMEYVLNAKRIYEEIGELAQMPRIEKILARYGKNINQRQEPVVG</sequence>
<dbReference type="GO" id="GO:0035556">
    <property type="term" value="P:intracellular signal transduction"/>
    <property type="evidence" value="ECO:0007669"/>
    <property type="project" value="InterPro"/>
</dbReference>
<comment type="caution">
    <text evidence="4">The sequence shown here is derived from an EMBL/GenBank/DDBJ whole genome shotgun (WGS) entry which is preliminary data.</text>
</comment>
<dbReference type="SUPFAM" id="SSF52540">
    <property type="entry name" value="P-loop containing nucleoside triphosphate hydrolases"/>
    <property type="match status" value="1"/>
</dbReference>
<evidence type="ECO:0000256" key="2">
    <source>
        <dbReference type="ARBA" id="ARBA00022840"/>
    </source>
</evidence>
<feature type="domain" description="Guanylate cyclase" evidence="3">
    <location>
        <begin position="93"/>
        <end position="227"/>
    </location>
</feature>
<organism evidence="4 5">
    <name type="scientific">candidate division Kazan bacterium RIFCSPLOWO2_01_FULL_45_19</name>
    <dbReference type="NCBI Taxonomy" id="1798538"/>
    <lineage>
        <taxon>Bacteria</taxon>
        <taxon>Bacteria division Kazan-3B-28</taxon>
    </lineage>
</organism>
<dbReference type="GO" id="GO:0009190">
    <property type="term" value="P:cyclic nucleotide biosynthetic process"/>
    <property type="evidence" value="ECO:0007669"/>
    <property type="project" value="InterPro"/>
</dbReference>
<proteinExistence type="predicted"/>
<dbReference type="Gene3D" id="1.25.40.10">
    <property type="entry name" value="Tetratricopeptide repeat domain"/>
    <property type="match status" value="2"/>
</dbReference>
<gene>
    <name evidence="4" type="ORF">A3K51_03050</name>
</gene>
<dbReference type="SMART" id="SM00028">
    <property type="entry name" value="TPR"/>
    <property type="match status" value="4"/>
</dbReference>